<evidence type="ECO:0000256" key="1">
    <source>
        <dbReference type="SAM" id="MobiDB-lite"/>
    </source>
</evidence>
<comment type="caution">
    <text evidence="2">The sequence shown here is derived from an EMBL/GenBank/DDBJ whole genome shotgun (WGS) entry which is preliminary data.</text>
</comment>
<keyword evidence="3" id="KW-1185">Reference proteome</keyword>
<feature type="compositionally biased region" description="Acidic residues" evidence="1">
    <location>
        <begin position="78"/>
        <end position="89"/>
    </location>
</feature>
<name>A0A917QHD3_9HYPH</name>
<feature type="region of interest" description="Disordered" evidence="1">
    <location>
        <begin position="71"/>
        <end position="99"/>
    </location>
</feature>
<dbReference type="AlphaFoldDB" id="A0A917QHD3"/>
<dbReference type="EMBL" id="BMMF01000014">
    <property type="protein sequence ID" value="GGK50427.1"/>
    <property type="molecule type" value="Genomic_DNA"/>
</dbReference>
<accession>A0A917QHD3</accession>
<reference evidence="2 3" key="1">
    <citation type="journal article" date="2014" name="Int. J. Syst. Evol. Microbiol.">
        <title>Complete genome sequence of Corynebacterium casei LMG S-19264T (=DSM 44701T), isolated from a smear-ripened cheese.</title>
        <authorList>
            <consortium name="US DOE Joint Genome Institute (JGI-PGF)"/>
            <person name="Walter F."/>
            <person name="Albersmeier A."/>
            <person name="Kalinowski J."/>
            <person name="Ruckert C."/>
        </authorList>
    </citation>
    <scope>NUCLEOTIDE SEQUENCE [LARGE SCALE GENOMIC DNA]</scope>
    <source>
        <strain evidence="2 3">CGMCC 1.9161</strain>
    </source>
</reference>
<evidence type="ECO:0000313" key="3">
    <source>
        <dbReference type="Proteomes" id="UP000600449"/>
    </source>
</evidence>
<proteinExistence type="predicted"/>
<dbReference type="InterPro" id="IPR036526">
    <property type="entry name" value="C-N_Hydrolase_sf"/>
</dbReference>
<sequence length="620" mass="67709">MGTQRGGDPGPAKTPLCPTDMFAAVASLVQRCELYRCIMPEAGVAAGSSPTRQLIISSAERENWIAWGAAWRKGPNVEPEDADPDDTGPEDAAGVDDHRDPEGIGGVDYDDAMNQINALWGKLLRDSNSPIHAQPSTGECAWWRTAIALLVISDEACIDLGFSSVGEPHWLEALLRQPAFKDEAWEDAEGDSNGSSEEQAEADLKVSSRHALRAATMDTFCVYASPYVARVVPKARVPGVGCTMRTLSHNLALLEPRDAAAINWLRQPGAAREDDKPLNILIVPFPHRVEATCFESHLRGDGNEAPPWGFFEIKQRWLSSSRGDEPTDEDRRAVVDFIMALVETAARDVGAIGALVLPEGALDWPTYVLLVDTISKSTHPVAGLEFLISGSSGFKDRPNNYVLTTSFLADKDGAFAVTTAQAKHHRWRLEENQIRGYALASALDPAGAWWENIEIDARRVGLNVFRAGSTFAAMICEDLARSEPCHAALRAVGPNLVFVLLMDGPQLPQRWAAQYSTVLADDPGSSVLTLTSKGLVRRANEVRRASTHAVALWKDDKNGLIQLECPPDVQGLTLTLSGRETGEATLDGRYNTNAISWHYHGHQNVRLDADARRKFAWLLE</sequence>
<gene>
    <name evidence="2" type="ORF">GCM10011322_41850</name>
</gene>
<organism evidence="2 3">
    <name type="scientific">Salinarimonas ramus</name>
    <dbReference type="NCBI Taxonomy" id="690164"/>
    <lineage>
        <taxon>Bacteria</taxon>
        <taxon>Pseudomonadati</taxon>
        <taxon>Pseudomonadota</taxon>
        <taxon>Alphaproteobacteria</taxon>
        <taxon>Hyphomicrobiales</taxon>
        <taxon>Salinarimonadaceae</taxon>
        <taxon>Salinarimonas</taxon>
    </lineage>
</organism>
<protein>
    <submittedName>
        <fullName evidence="2">Uncharacterized protein</fullName>
    </submittedName>
</protein>
<evidence type="ECO:0000313" key="2">
    <source>
        <dbReference type="EMBL" id="GGK50427.1"/>
    </source>
</evidence>
<dbReference type="Proteomes" id="UP000600449">
    <property type="component" value="Unassembled WGS sequence"/>
</dbReference>
<dbReference type="SUPFAM" id="SSF56317">
    <property type="entry name" value="Carbon-nitrogen hydrolase"/>
    <property type="match status" value="1"/>
</dbReference>